<evidence type="ECO:0000256" key="1">
    <source>
        <dbReference type="SAM" id="MobiDB-lite"/>
    </source>
</evidence>
<dbReference type="Proteomes" id="UP000050794">
    <property type="component" value="Unassembled WGS sequence"/>
</dbReference>
<feature type="region of interest" description="Disordered" evidence="1">
    <location>
        <begin position="32"/>
        <end position="86"/>
    </location>
</feature>
<organism evidence="4 5">
    <name type="scientific">Toxocara canis</name>
    <name type="common">Canine roundworm</name>
    <dbReference type="NCBI Taxonomy" id="6265"/>
    <lineage>
        <taxon>Eukaryota</taxon>
        <taxon>Metazoa</taxon>
        <taxon>Ecdysozoa</taxon>
        <taxon>Nematoda</taxon>
        <taxon>Chromadorea</taxon>
        <taxon>Rhabditida</taxon>
        <taxon>Spirurina</taxon>
        <taxon>Ascaridomorpha</taxon>
        <taxon>Ascaridoidea</taxon>
        <taxon>Toxocaridae</taxon>
        <taxon>Toxocara</taxon>
    </lineage>
</organism>
<accession>A0A183V3N5</accession>
<evidence type="ECO:0000313" key="4">
    <source>
        <dbReference type="Proteomes" id="UP000050794"/>
    </source>
</evidence>
<name>A0A183V3N5_TOXCA</name>
<dbReference type="EMBL" id="UYWY01022802">
    <property type="protein sequence ID" value="VDM46676.1"/>
    <property type="molecule type" value="Genomic_DNA"/>
</dbReference>
<feature type="compositionally biased region" description="Basic and acidic residues" evidence="1">
    <location>
        <begin position="71"/>
        <end position="80"/>
    </location>
</feature>
<dbReference type="Pfam" id="PF00786">
    <property type="entry name" value="PBD"/>
    <property type="match status" value="1"/>
</dbReference>
<dbReference type="PROSITE" id="PS50108">
    <property type="entry name" value="CRIB"/>
    <property type="match status" value="1"/>
</dbReference>
<evidence type="ECO:0000313" key="5">
    <source>
        <dbReference type="WBParaSite" id="TCNE_0001535601-mRNA-1"/>
    </source>
</evidence>
<dbReference type="InterPro" id="IPR000095">
    <property type="entry name" value="CRIB_dom"/>
</dbReference>
<evidence type="ECO:0000313" key="3">
    <source>
        <dbReference type="EMBL" id="VDM46676.1"/>
    </source>
</evidence>
<protein>
    <submittedName>
        <fullName evidence="5">CRIB domain-containing protein</fullName>
    </submittedName>
</protein>
<dbReference type="WBParaSite" id="TCNE_0001535601-mRNA-1">
    <property type="protein sequence ID" value="TCNE_0001535601-mRNA-1"/>
    <property type="gene ID" value="TCNE_0001535601"/>
</dbReference>
<gene>
    <name evidence="3" type="ORF">TCNE_LOCUS15355</name>
</gene>
<dbReference type="InterPro" id="IPR036936">
    <property type="entry name" value="CRIB_dom_sf"/>
</dbReference>
<dbReference type="Gene3D" id="3.90.810.10">
    <property type="entry name" value="CRIB domain"/>
    <property type="match status" value="1"/>
</dbReference>
<feature type="compositionally biased region" description="Basic residues" evidence="1">
    <location>
        <begin position="59"/>
        <end position="70"/>
    </location>
</feature>
<keyword evidence="4" id="KW-1185">Reference proteome</keyword>
<sequence>MSSIYDEKPPPPPLRKFFFRYSSSTSNALKEQSFVDLKPLPREPMSGSEHPLPVPSAGKKPKKVKAFGGKKSREKDRPSDKPVISLPSNFEHTVHVGYDPQTGEFTVCHFHFTSSCF</sequence>
<dbReference type="SMART" id="SM00285">
    <property type="entry name" value="PBD"/>
    <property type="match status" value="1"/>
</dbReference>
<reference evidence="5" key="1">
    <citation type="submission" date="2016-06" db="UniProtKB">
        <authorList>
            <consortium name="WormBaseParasite"/>
        </authorList>
    </citation>
    <scope>IDENTIFICATION</scope>
</reference>
<dbReference type="AlphaFoldDB" id="A0A183V3N5"/>
<proteinExistence type="predicted"/>
<reference evidence="3 4" key="2">
    <citation type="submission" date="2018-11" db="EMBL/GenBank/DDBJ databases">
        <authorList>
            <consortium name="Pathogen Informatics"/>
        </authorList>
    </citation>
    <scope>NUCLEOTIDE SEQUENCE [LARGE SCALE GENOMIC DNA]</scope>
</reference>
<feature type="domain" description="CRIB" evidence="2">
    <location>
        <begin position="84"/>
        <end position="97"/>
    </location>
</feature>
<evidence type="ECO:0000259" key="2">
    <source>
        <dbReference type="PROSITE" id="PS50108"/>
    </source>
</evidence>